<evidence type="ECO:0000313" key="13">
    <source>
        <dbReference type="Proteomes" id="UP000091857"/>
    </source>
</evidence>
<comment type="caution">
    <text evidence="12">The sequence shown here is derived from an EMBL/GenBank/DDBJ whole genome shotgun (WGS) entry which is preliminary data.</text>
</comment>
<dbReference type="EMBL" id="CM004388">
    <property type="protein sequence ID" value="OAY58987.1"/>
    <property type="molecule type" value="Genomic_DNA"/>
</dbReference>
<dbReference type="InterPro" id="IPR001245">
    <property type="entry name" value="Ser-Thr/Tyr_kinase_cat_dom"/>
</dbReference>
<keyword evidence="8 10" id="KW-0472">Membrane</keyword>
<evidence type="ECO:0000256" key="6">
    <source>
        <dbReference type="ARBA" id="ARBA00022840"/>
    </source>
</evidence>
<feature type="compositionally biased region" description="Low complexity" evidence="9">
    <location>
        <begin position="237"/>
        <end position="250"/>
    </location>
</feature>
<dbReference type="Gene3D" id="3.30.200.20">
    <property type="entry name" value="Phosphorylase Kinase, domain 1"/>
    <property type="match status" value="1"/>
</dbReference>
<keyword evidence="7 10" id="KW-1133">Transmembrane helix</keyword>
<organism evidence="12 13">
    <name type="scientific">Manihot esculenta</name>
    <name type="common">Cassava</name>
    <name type="synonym">Jatropha manihot</name>
    <dbReference type="NCBI Taxonomy" id="3983"/>
    <lineage>
        <taxon>Eukaryota</taxon>
        <taxon>Viridiplantae</taxon>
        <taxon>Streptophyta</taxon>
        <taxon>Embryophyta</taxon>
        <taxon>Tracheophyta</taxon>
        <taxon>Spermatophyta</taxon>
        <taxon>Magnoliopsida</taxon>
        <taxon>eudicotyledons</taxon>
        <taxon>Gunneridae</taxon>
        <taxon>Pentapetalae</taxon>
        <taxon>rosids</taxon>
        <taxon>fabids</taxon>
        <taxon>Malpighiales</taxon>
        <taxon>Euphorbiaceae</taxon>
        <taxon>Crotonoideae</taxon>
        <taxon>Manihoteae</taxon>
        <taxon>Manihot</taxon>
    </lineage>
</organism>
<gene>
    <name evidence="12" type="ORF">MANES_02G222500v8</name>
</gene>
<dbReference type="Pfam" id="PF13855">
    <property type="entry name" value="LRR_8"/>
    <property type="match status" value="1"/>
</dbReference>
<evidence type="ECO:0000256" key="5">
    <source>
        <dbReference type="ARBA" id="ARBA00022741"/>
    </source>
</evidence>
<evidence type="ECO:0000256" key="8">
    <source>
        <dbReference type="ARBA" id="ARBA00023136"/>
    </source>
</evidence>
<comment type="subcellular location">
    <subcellularLocation>
        <location evidence="1">Membrane</location>
    </subcellularLocation>
</comment>
<dbReference type="InterPro" id="IPR013210">
    <property type="entry name" value="LRR_N_plant-typ"/>
</dbReference>
<evidence type="ECO:0000256" key="4">
    <source>
        <dbReference type="ARBA" id="ARBA00022737"/>
    </source>
</evidence>
<evidence type="ECO:0000259" key="11">
    <source>
        <dbReference type="PROSITE" id="PS50011"/>
    </source>
</evidence>
<feature type="compositionally biased region" description="Basic and acidic residues" evidence="9">
    <location>
        <begin position="253"/>
        <end position="262"/>
    </location>
</feature>
<feature type="region of interest" description="Disordered" evidence="9">
    <location>
        <begin position="237"/>
        <end position="262"/>
    </location>
</feature>
<dbReference type="GO" id="GO:0005524">
    <property type="term" value="F:ATP binding"/>
    <property type="evidence" value="ECO:0007669"/>
    <property type="project" value="UniProtKB-KW"/>
</dbReference>
<dbReference type="Proteomes" id="UP000091857">
    <property type="component" value="Chromosome 2"/>
</dbReference>
<evidence type="ECO:0000256" key="3">
    <source>
        <dbReference type="ARBA" id="ARBA00022692"/>
    </source>
</evidence>
<keyword evidence="4" id="KW-0677">Repeat</keyword>
<feature type="region of interest" description="Disordered" evidence="9">
    <location>
        <begin position="297"/>
        <end position="326"/>
    </location>
</feature>
<dbReference type="InterPro" id="IPR001611">
    <property type="entry name" value="Leu-rich_rpt"/>
</dbReference>
<dbReference type="InterPro" id="IPR032675">
    <property type="entry name" value="LRR_dom_sf"/>
</dbReference>
<dbReference type="SUPFAM" id="SSF56112">
    <property type="entry name" value="Protein kinase-like (PK-like)"/>
    <property type="match status" value="1"/>
</dbReference>
<dbReference type="AlphaFoldDB" id="A0A2C9WGM3"/>
<keyword evidence="3 10" id="KW-0812">Transmembrane</keyword>
<reference evidence="13" key="1">
    <citation type="journal article" date="2016" name="Nat. Biotechnol.">
        <title>Sequencing wild and cultivated cassava and related species reveals extensive interspecific hybridization and genetic diversity.</title>
        <authorList>
            <person name="Bredeson J.V."/>
            <person name="Lyons J.B."/>
            <person name="Prochnik S.E."/>
            <person name="Wu G.A."/>
            <person name="Ha C.M."/>
            <person name="Edsinger-Gonzales E."/>
            <person name="Grimwood J."/>
            <person name="Schmutz J."/>
            <person name="Rabbi I.Y."/>
            <person name="Egesi C."/>
            <person name="Nauluvula P."/>
            <person name="Lebot V."/>
            <person name="Ndunguru J."/>
            <person name="Mkamilo G."/>
            <person name="Bart R.S."/>
            <person name="Setter T.L."/>
            <person name="Gleadow R.M."/>
            <person name="Kulakow P."/>
            <person name="Ferguson M.E."/>
            <person name="Rounsley S."/>
            <person name="Rokhsar D.S."/>
        </authorList>
    </citation>
    <scope>NUCLEOTIDE SEQUENCE [LARGE SCALE GENOMIC DNA]</scope>
    <source>
        <strain evidence="13">cv. AM560-2</strain>
    </source>
</reference>
<dbReference type="GO" id="GO:0004674">
    <property type="term" value="F:protein serine/threonine kinase activity"/>
    <property type="evidence" value="ECO:0000318"/>
    <property type="project" value="GO_Central"/>
</dbReference>
<dbReference type="Gene3D" id="3.80.10.10">
    <property type="entry name" value="Ribonuclease Inhibitor"/>
    <property type="match status" value="3"/>
</dbReference>
<dbReference type="Pfam" id="PF08263">
    <property type="entry name" value="LRRNT_2"/>
    <property type="match status" value="1"/>
</dbReference>
<dbReference type="PANTHER" id="PTHR48007">
    <property type="entry name" value="LEUCINE-RICH REPEAT RECEPTOR-LIKE PROTEIN KINASE PXC1"/>
    <property type="match status" value="1"/>
</dbReference>
<feature type="transmembrane region" description="Helical" evidence="10">
    <location>
        <begin position="267"/>
        <end position="289"/>
    </location>
</feature>
<dbReference type="Gramene" id="Manes.02G222500.1.v8.1">
    <property type="protein sequence ID" value="Manes.02G222500.1.v8.1.CDS"/>
    <property type="gene ID" value="Manes.02G222500.v8.1"/>
</dbReference>
<dbReference type="InterPro" id="IPR011009">
    <property type="entry name" value="Kinase-like_dom_sf"/>
</dbReference>
<proteinExistence type="predicted"/>
<dbReference type="FunFam" id="3.30.200.20:FF:000307">
    <property type="entry name" value="pollen receptor-like kinase 1"/>
    <property type="match status" value="1"/>
</dbReference>
<dbReference type="PANTHER" id="PTHR48007:SF64">
    <property type="entry name" value="POLLEN RECEPTOR-LIKE KINASE 1"/>
    <property type="match status" value="1"/>
</dbReference>
<keyword evidence="5" id="KW-0547">Nucleotide-binding</keyword>
<dbReference type="Pfam" id="PF07714">
    <property type="entry name" value="PK_Tyr_Ser-Thr"/>
    <property type="match status" value="1"/>
</dbReference>
<keyword evidence="13" id="KW-1185">Reference proteome</keyword>
<feature type="domain" description="Protein kinase" evidence="11">
    <location>
        <begin position="356"/>
        <end position="630"/>
    </location>
</feature>
<feature type="compositionally biased region" description="Polar residues" evidence="9">
    <location>
        <begin position="314"/>
        <end position="324"/>
    </location>
</feature>
<evidence type="ECO:0000313" key="12">
    <source>
        <dbReference type="EMBL" id="OAY58987.1"/>
    </source>
</evidence>
<accession>A0A2C9WGM3</accession>
<dbReference type="SUPFAM" id="SSF52058">
    <property type="entry name" value="L domain-like"/>
    <property type="match status" value="1"/>
</dbReference>
<name>A0A2C9WGM3_MANES</name>
<dbReference type="OrthoDB" id="418615at2759"/>
<evidence type="ECO:0000256" key="7">
    <source>
        <dbReference type="ARBA" id="ARBA00022989"/>
    </source>
</evidence>
<protein>
    <recommendedName>
        <fullName evidence="11">Protein kinase domain-containing protein</fullName>
    </recommendedName>
</protein>
<keyword evidence="6" id="KW-0067">ATP-binding</keyword>
<dbReference type="Gene3D" id="1.10.510.10">
    <property type="entry name" value="Transferase(Phosphotransferase) domain 1"/>
    <property type="match status" value="1"/>
</dbReference>
<evidence type="ECO:0000256" key="9">
    <source>
        <dbReference type="SAM" id="MobiDB-lite"/>
    </source>
</evidence>
<dbReference type="GO" id="GO:0005886">
    <property type="term" value="C:plasma membrane"/>
    <property type="evidence" value="ECO:0000318"/>
    <property type="project" value="GO_Central"/>
</dbReference>
<keyword evidence="2" id="KW-0433">Leucine-rich repeat</keyword>
<evidence type="ECO:0000256" key="1">
    <source>
        <dbReference type="ARBA" id="ARBA00004370"/>
    </source>
</evidence>
<evidence type="ECO:0000256" key="2">
    <source>
        <dbReference type="ARBA" id="ARBA00022614"/>
    </source>
</evidence>
<sequence>MAFSDKPLFLLLFYVIVSSMHFVVCSGLTDTEILLKFKGSLSNASALENWSDLTYPCTGQVPNWNGVICHKGSVTGLQLETMGLTGKIDVDSLAALSDLRSLSFMENGFDGPMPEFKKLKALRSLFIEKNQFSGEIPGDAFEGMTKLKKVWLAENKFTGPIPASLAALPKLIELRLEGNKFTGKLPNFPDIKFISFDVSNNELEGKIPATLSKIDPKSFSGNKGLCGQPLNECIIPKKPAPAATTPNIPTSKTKGESADKKPSPKNIIVVAIVLAVAIAAIIAAAFILLRRRKQTPESIEAPPPSKVQKKKESNQGQAGSSSEHLVNGKKKVEIAAPKLCFIREDGKRFDLHDLLKASAEILGSGCFGLSYKAALSSGIVVVVKRFKQMNSVGKEEFHEHMRRLGRLSHPNLLPLVAYYYRKEEKLMVTDHIAKGSLAAYLHGKKKQQSMDWPTRLKVIKGVAKGLSYLHKELPSIIAAHGHLKSSNVLLNQSMEPLLTDYGLIPVINQENARELMVAYRSPEYFQLGKITKKTDVWSLGILILEILTGKPPPNFQPQSKATKDEDLVSWVNSIPQEQWKDQVIDKAISSVKSSEGEMMKLLNIGMSCCEEDVEKRLDLKEAIERIDELN</sequence>
<dbReference type="PROSITE" id="PS50011">
    <property type="entry name" value="PROTEIN_KINASE_DOM"/>
    <property type="match status" value="1"/>
</dbReference>
<dbReference type="InterPro" id="IPR000719">
    <property type="entry name" value="Prot_kinase_dom"/>
</dbReference>
<evidence type="ECO:0000256" key="10">
    <source>
        <dbReference type="SAM" id="Phobius"/>
    </source>
</evidence>
<dbReference type="InterPro" id="IPR046959">
    <property type="entry name" value="PRK1-6/SRF4-like"/>
</dbReference>